<dbReference type="PANTHER" id="PTHR33392:SF6">
    <property type="entry name" value="POLYISOPRENYL-TEICHOIC ACID--PEPTIDOGLYCAN TEICHOIC ACID TRANSFERASE TAGU"/>
    <property type="match status" value="1"/>
</dbReference>
<keyword evidence="12" id="KW-1185">Reference proteome</keyword>
<keyword evidence="3 9" id="KW-0808">Transferase</keyword>
<keyword evidence="8 9" id="KW-0961">Cell wall biogenesis/degradation</keyword>
<evidence type="ECO:0000256" key="8">
    <source>
        <dbReference type="ARBA" id="ARBA00023316"/>
    </source>
</evidence>
<keyword evidence="2 9" id="KW-1003">Cell membrane</keyword>
<feature type="domain" description="Cell envelope-related transcriptional attenuator" evidence="10">
    <location>
        <begin position="89"/>
        <end position="230"/>
    </location>
</feature>
<evidence type="ECO:0000259" key="10">
    <source>
        <dbReference type="Pfam" id="PF03816"/>
    </source>
</evidence>
<feature type="topological domain" description="Extracellular" evidence="9">
    <location>
        <begin position="37"/>
        <end position="313"/>
    </location>
</feature>
<dbReference type="PANTHER" id="PTHR33392">
    <property type="entry name" value="POLYISOPRENYL-TEICHOIC ACID--PEPTIDOGLYCAN TEICHOIC ACID TRANSFERASE TAGU"/>
    <property type="match status" value="1"/>
</dbReference>
<protein>
    <recommendedName>
        <fullName evidence="9">Polyisoprenyl-teichoic acid--peptidoglycan teichoic acid transferase TagU</fullName>
        <ecNumber evidence="9">2.7.8.-</ecNumber>
    </recommendedName>
</protein>
<dbReference type="OrthoDB" id="27330at2"/>
<dbReference type="EMBL" id="CP007739">
    <property type="protein sequence ID" value="AIE61466.1"/>
    <property type="molecule type" value="Genomic_DNA"/>
</dbReference>
<dbReference type="GO" id="GO:0070726">
    <property type="term" value="P:cell wall assembly"/>
    <property type="evidence" value="ECO:0007669"/>
    <property type="project" value="UniProtKB-UniRule"/>
</dbReference>
<evidence type="ECO:0000256" key="5">
    <source>
        <dbReference type="ARBA" id="ARBA00022968"/>
    </source>
</evidence>
<evidence type="ECO:0000256" key="3">
    <source>
        <dbReference type="ARBA" id="ARBA00022679"/>
    </source>
</evidence>
<dbReference type="GO" id="GO:0005886">
    <property type="term" value="C:plasma membrane"/>
    <property type="evidence" value="ECO:0007669"/>
    <property type="project" value="UniProtKB-SubCell"/>
</dbReference>
<dbReference type="STRING" id="796606.BMMGA3_15565"/>
<evidence type="ECO:0000256" key="6">
    <source>
        <dbReference type="ARBA" id="ARBA00022989"/>
    </source>
</evidence>
<keyword evidence="4 9" id="KW-0812">Transmembrane</keyword>
<comment type="pathway">
    <text evidence="9">Cell wall biogenesis.</text>
</comment>
<dbReference type="InterPro" id="IPR023734">
    <property type="entry name" value="TagU"/>
</dbReference>
<keyword evidence="6 9" id="KW-1133">Transmembrane helix</keyword>
<dbReference type="Proteomes" id="UP000027602">
    <property type="component" value="Chromosome"/>
</dbReference>
<comment type="function">
    <text evidence="9">May catalyze the final step in cell wall teichoic acid biosynthesis, the transfer of the anionic cell wall polymers (APs) from their lipid-linked precursor to the cell wall peptidoglycan (PG).</text>
</comment>
<evidence type="ECO:0000313" key="12">
    <source>
        <dbReference type="Proteomes" id="UP000027602"/>
    </source>
</evidence>
<name>I3EBB5_BACMM</name>
<dbReference type="NCBIfam" id="TIGR00350">
    <property type="entry name" value="lytR_cpsA_psr"/>
    <property type="match status" value="1"/>
</dbReference>
<dbReference type="InterPro" id="IPR050922">
    <property type="entry name" value="LytR/CpsA/Psr_CW_biosynth"/>
</dbReference>
<dbReference type="Gene3D" id="3.40.630.190">
    <property type="entry name" value="LCP protein"/>
    <property type="match status" value="1"/>
</dbReference>
<dbReference type="eggNOG" id="COG1316">
    <property type="taxonomic scope" value="Bacteria"/>
</dbReference>
<evidence type="ECO:0000256" key="9">
    <source>
        <dbReference type="HAMAP-Rule" id="MF_01140"/>
    </source>
</evidence>
<proteinExistence type="inferred from homology"/>
<comment type="subcellular location">
    <subcellularLocation>
        <location evidence="9">Cell membrane</location>
        <topology evidence="9">Single-pass type II membrane protein</topology>
    </subcellularLocation>
</comment>
<evidence type="ECO:0000256" key="4">
    <source>
        <dbReference type="ARBA" id="ARBA00022692"/>
    </source>
</evidence>
<dbReference type="HOGENOM" id="CLU_016455_2_2_9"/>
<evidence type="ECO:0000256" key="2">
    <source>
        <dbReference type="ARBA" id="ARBA00022475"/>
    </source>
</evidence>
<dbReference type="InterPro" id="IPR004474">
    <property type="entry name" value="LytR_CpsA_psr"/>
</dbReference>
<dbReference type="GO" id="GO:0016780">
    <property type="term" value="F:phosphotransferase activity, for other substituted phosphate groups"/>
    <property type="evidence" value="ECO:0007669"/>
    <property type="project" value="UniProtKB-UniRule"/>
</dbReference>
<dbReference type="KEGG" id="bmet:BMMGA3_15565"/>
<feature type="topological domain" description="Cytoplasmic" evidence="9">
    <location>
        <begin position="1"/>
        <end position="15"/>
    </location>
</feature>
<dbReference type="Pfam" id="PF03816">
    <property type="entry name" value="LytR_cpsA_psr"/>
    <property type="match status" value="1"/>
</dbReference>
<dbReference type="NCBIfam" id="NF006897">
    <property type="entry name" value="PRK09379.1"/>
    <property type="match status" value="1"/>
</dbReference>
<gene>
    <name evidence="11" type="primary">lytR</name>
    <name evidence="9" type="synonym">tagU</name>
    <name evidence="11" type="ORF">BMMGA3_15565</name>
</gene>
<keyword evidence="7 9" id="KW-0472">Membrane</keyword>
<organism evidence="11 12">
    <name type="scientific">Bacillus methanolicus (strain MGA3 / ATCC 53907)</name>
    <dbReference type="NCBI Taxonomy" id="796606"/>
    <lineage>
        <taxon>Bacteria</taxon>
        <taxon>Bacillati</taxon>
        <taxon>Bacillota</taxon>
        <taxon>Bacilli</taxon>
        <taxon>Bacillales</taxon>
        <taxon>Bacillaceae</taxon>
        <taxon>Bacillus</taxon>
    </lineage>
</organism>
<reference evidence="11 12" key="1">
    <citation type="journal article" date="2015" name="BMC Genomics">
        <title>Transcriptome analysis of thermophilic methylotrophic Bacillus methanolicus MGA3 using RNA-sequencing provides detailed insights into its previously uncharted transcriptional landscape.</title>
        <authorList>
            <person name="Irla M."/>
            <person name="Neshat A."/>
            <person name="Brautaset T."/>
            <person name="Ruckert C."/>
            <person name="Kalinowski J."/>
            <person name="Wendisch V.F."/>
        </authorList>
    </citation>
    <scope>NUCLEOTIDE SEQUENCE [LARGE SCALE GENOMIC DNA]</scope>
    <source>
        <strain evidence="12">MGA3 / ATCC 53907</strain>
    </source>
</reference>
<sequence length="313" mass="35648">MRVEKRKKKKKKKRTWLRITGAVLLLLIFGAGAYGYSVYKSFTNAVEAMHHPIDRKTSEKRKEQVALEKKQPFSVLMLGVDERKGDRGRSDTIIVLTVNPNKNSVKMLSIPRDTRTEIVGKGTEDKINHAYAFGGVEMSIATVENFLDIPIDYYMQINMEGFKDILDAVGGVTVNNDLDFTYEGVHFPKGEITLNGEKALKFSRMRYDDPRGDYGRQLRQREIIQAVIKEGASLSTLTNYDEIFKALGSNVKTNLTFDEMVQIQKNYKTAGNHIEQMTIKGNGTRINGVFYLIVSDKEKQRVQSELKKHLELN</sequence>
<comment type="similarity">
    <text evidence="1 9">Belongs to the LytR/CpsA/Psr (LCP) family.</text>
</comment>
<evidence type="ECO:0000313" key="11">
    <source>
        <dbReference type="EMBL" id="AIE61466.1"/>
    </source>
</evidence>
<evidence type="ECO:0000256" key="1">
    <source>
        <dbReference type="ARBA" id="ARBA00006068"/>
    </source>
</evidence>
<accession>I3EBB5</accession>
<keyword evidence="5 9" id="KW-0735">Signal-anchor</keyword>
<dbReference type="EC" id="2.7.8.-" evidence="9"/>
<dbReference type="RefSeq" id="WP_003346653.1">
    <property type="nucleotide sequence ID" value="NZ_ADWW01000001.1"/>
</dbReference>
<dbReference type="AlphaFoldDB" id="I3EBB5"/>
<dbReference type="HAMAP" id="MF_01140">
    <property type="entry name" value="TagU_transferase"/>
    <property type="match status" value="1"/>
</dbReference>
<evidence type="ECO:0000256" key="7">
    <source>
        <dbReference type="ARBA" id="ARBA00023136"/>
    </source>
</evidence>